<dbReference type="PANTHER" id="PTHR33337:SF40">
    <property type="entry name" value="CENP-V_GFA DOMAIN-CONTAINING PROTEIN-RELATED"/>
    <property type="match status" value="1"/>
</dbReference>
<feature type="binding site" evidence="5">
    <location>
        <position position="114"/>
    </location>
    <ligand>
        <name>Zn(2+)</name>
        <dbReference type="ChEBI" id="CHEBI:29105"/>
        <label>1</label>
        <note>structural</note>
    </ligand>
</feature>
<dbReference type="EMBL" id="JAEHHL010000009">
    <property type="protein sequence ID" value="MBK0400656.1"/>
    <property type="molecule type" value="Genomic_DNA"/>
</dbReference>
<sequence length="204" mass="22006">MFGLFGKKEEPAGPSYAHVKIHPSVDGGVRKGSSDFKGGTLRCHCSSNPVEVQITGNVAHNHICGCSKCWKPKGTIFSQIAVCAKDNVKVTKNADKLTIVDPSAAIQRHACKDCGVHMFGRIENDGHPFYGLDFVHTELSNESGWNGAEFAAFVSSVIEQGTKPEAMEGIRGRLRELGLEPYDCLSPPLMDAIATHIAKSRGLL</sequence>
<dbReference type="GO" id="GO:0008270">
    <property type="term" value="F:zinc ion binding"/>
    <property type="evidence" value="ECO:0007669"/>
    <property type="project" value="UniProtKB-UniRule"/>
</dbReference>
<dbReference type="HAMAP" id="MF_00723">
    <property type="entry name" value="Formald_GSH"/>
    <property type="match status" value="1"/>
</dbReference>
<dbReference type="UniPathway" id="UPA00562">
    <property type="reaction ID" value="UER00621"/>
</dbReference>
<dbReference type="AlphaFoldDB" id="A0A8J7M977"/>
<dbReference type="RefSeq" id="WP_200611810.1">
    <property type="nucleotide sequence ID" value="NZ_JAEHHL010000009.1"/>
</dbReference>
<dbReference type="NCBIfam" id="TIGR02820">
    <property type="entry name" value="formald_GSH"/>
    <property type="match status" value="1"/>
</dbReference>
<feature type="binding site" evidence="5">
    <location>
        <position position="66"/>
    </location>
    <ligand>
        <name>Zn(2+)</name>
        <dbReference type="ChEBI" id="CHEBI:29105"/>
        <label>2</label>
        <note>catalytic</note>
    </ligand>
</feature>
<gene>
    <name evidence="5 7" type="primary">gfa</name>
    <name evidence="7" type="ORF">H0I76_15765</name>
</gene>
<dbReference type="PROSITE" id="PS51891">
    <property type="entry name" value="CENP_V_GFA"/>
    <property type="match status" value="1"/>
</dbReference>
<keyword evidence="4 5" id="KW-0456">Lyase</keyword>
<protein>
    <recommendedName>
        <fullName evidence="5">Glutathione-dependent formaldehyde-activating enzyme</fullName>
        <ecNumber evidence="5">4.4.1.22</ecNumber>
    </recommendedName>
    <alternativeName>
        <fullName evidence="5">S-(hydroxymethyl)glutathione synthase</fullName>
    </alternativeName>
</protein>
<dbReference type="InterPro" id="IPR011057">
    <property type="entry name" value="Mss4-like_sf"/>
</dbReference>
<evidence type="ECO:0000256" key="1">
    <source>
        <dbReference type="ARBA" id="ARBA00005495"/>
    </source>
</evidence>
<name>A0A8J7M977_9RHOB</name>
<comment type="function">
    <text evidence="5">Catalyzes the condensation of formaldehyde and glutathione to S-hydroxymethylglutathione.</text>
</comment>
<comment type="pathway">
    <text evidence="5">One-carbon metabolism; formaldehyde degradation; formate from formaldehyde (glutathione route): step 1/3.</text>
</comment>
<comment type="caution">
    <text evidence="7">The sequence shown here is derived from an EMBL/GenBank/DDBJ whole genome shotgun (WGS) entry which is preliminary data.</text>
</comment>
<keyword evidence="8" id="KW-1185">Reference proteome</keyword>
<organism evidence="7 8">
    <name type="scientific">Thermohalobaculum xanthum</name>
    <dbReference type="NCBI Taxonomy" id="2753746"/>
    <lineage>
        <taxon>Bacteria</taxon>
        <taxon>Pseudomonadati</taxon>
        <taxon>Pseudomonadota</taxon>
        <taxon>Alphaproteobacteria</taxon>
        <taxon>Rhodobacterales</taxon>
        <taxon>Paracoccaceae</taxon>
        <taxon>Thermohalobaculum</taxon>
    </lineage>
</organism>
<dbReference type="NCBIfam" id="NF003829">
    <property type="entry name" value="PRK05417.1"/>
    <property type="match status" value="1"/>
</dbReference>
<comment type="similarity">
    <text evidence="1 5">Belongs to the Gfa family.</text>
</comment>
<reference evidence="7" key="1">
    <citation type="submission" date="2020-12" db="EMBL/GenBank/DDBJ databases">
        <title>Bacterial taxonomy.</title>
        <authorList>
            <person name="Pan X."/>
        </authorList>
    </citation>
    <scope>NUCLEOTIDE SEQUENCE</scope>
    <source>
        <strain evidence="7">M0105</strain>
    </source>
</reference>
<proteinExistence type="inferred from homology"/>
<dbReference type="EC" id="4.4.1.22" evidence="5"/>
<feature type="domain" description="CENP-V/GFA" evidence="6">
    <location>
        <begin position="36"/>
        <end position="183"/>
    </location>
</feature>
<accession>A0A8J7M977</accession>
<keyword evidence="2 5" id="KW-0479">Metal-binding</keyword>
<dbReference type="GO" id="GO:0046294">
    <property type="term" value="P:formaldehyde catabolic process"/>
    <property type="evidence" value="ECO:0007669"/>
    <property type="project" value="UniProtKB-UniRule"/>
</dbReference>
<evidence type="ECO:0000256" key="4">
    <source>
        <dbReference type="ARBA" id="ARBA00023239"/>
    </source>
</evidence>
<dbReference type="Pfam" id="PF04828">
    <property type="entry name" value="GFA"/>
    <property type="match status" value="1"/>
</dbReference>
<feature type="binding site" evidence="5">
    <location>
        <position position="43"/>
    </location>
    <ligand>
        <name>Zn(2+)</name>
        <dbReference type="ChEBI" id="CHEBI:29105"/>
        <label>1</label>
        <note>structural</note>
    </ligand>
</feature>
<feature type="binding site" evidence="5">
    <location>
        <position position="64"/>
    </location>
    <ligand>
        <name>Zn(2+)</name>
        <dbReference type="ChEBI" id="CHEBI:29105"/>
        <label>2</label>
        <note>catalytic</note>
    </ligand>
</feature>
<keyword evidence="3 5" id="KW-0862">Zinc</keyword>
<evidence type="ECO:0000256" key="3">
    <source>
        <dbReference type="ARBA" id="ARBA00022833"/>
    </source>
</evidence>
<evidence type="ECO:0000313" key="8">
    <source>
        <dbReference type="Proteomes" id="UP000655420"/>
    </source>
</evidence>
<dbReference type="PANTHER" id="PTHR33337">
    <property type="entry name" value="GFA DOMAIN-CONTAINING PROTEIN"/>
    <property type="match status" value="1"/>
</dbReference>
<evidence type="ECO:0000256" key="5">
    <source>
        <dbReference type="HAMAP-Rule" id="MF_00723"/>
    </source>
</evidence>
<dbReference type="GO" id="GO:0051907">
    <property type="term" value="F:S-(hydroxymethyl)glutathione synthase activity"/>
    <property type="evidence" value="ECO:0007669"/>
    <property type="project" value="UniProtKB-UniRule"/>
</dbReference>
<feature type="binding site" evidence="5">
    <location>
        <position position="45"/>
    </location>
    <ligand>
        <name>Zn(2+)</name>
        <dbReference type="ChEBI" id="CHEBI:29105"/>
        <label>1</label>
        <note>structural</note>
    </ligand>
</feature>
<dbReference type="InterPro" id="IPR006913">
    <property type="entry name" value="CENP-V/GFA"/>
</dbReference>
<feature type="binding site" evidence="5">
    <location>
        <position position="111"/>
    </location>
    <ligand>
        <name>Zn(2+)</name>
        <dbReference type="ChEBI" id="CHEBI:29105"/>
        <label>1</label>
        <note>structural</note>
    </ligand>
</feature>
<dbReference type="InterPro" id="IPR014185">
    <property type="entry name" value="Formald_GSH"/>
</dbReference>
<dbReference type="SUPFAM" id="SSF51316">
    <property type="entry name" value="Mss4-like"/>
    <property type="match status" value="1"/>
</dbReference>
<evidence type="ECO:0000313" key="7">
    <source>
        <dbReference type="EMBL" id="MBK0400656.1"/>
    </source>
</evidence>
<dbReference type="PIRSF" id="PIRSF033318">
    <property type="entry name" value="Formald_GSH"/>
    <property type="match status" value="1"/>
</dbReference>
<dbReference type="Proteomes" id="UP000655420">
    <property type="component" value="Unassembled WGS sequence"/>
</dbReference>
<evidence type="ECO:0000256" key="2">
    <source>
        <dbReference type="ARBA" id="ARBA00022723"/>
    </source>
</evidence>
<dbReference type="Gene3D" id="3.90.1590.10">
    <property type="entry name" value="glutathione-dependent formaldehyde- activating enzyme (gfa)"/>
    <property type="match status" value="1"/>
</dbReference>
<comment type="cofactor">
    <cofactor evidence="5">
        <name>Zn(2+)</name>
        <dbReference type="ChEBI" id="CHEBI:29105"/>
    </cofactor>
    <text evidence="5">Binds 2 Zn(2+) ions per subunit.</text>
</comment>
<comment type="catalytic activity">
    <reaction evidence="5">
        <text>S-(hydroxymethyl)glutathione = glutathione + formaldehyde</text>
        <dbReference type="Rhea" id="RHEA:22488"/>
        <dbReference type="ChEBI" id="CHEBI:16842"/>
        <dbReference type="ChEBI" id="CHEBI:57925"/>
        <dbReference type="ChEBI" id="CHEBI:58758"/>
        <dbReference type="EC" id="4.4.1.22"/>
    </reaction>
</comment>
<feature type="binding site" evidence="5">
    <location>
        <position position="69"/>
    </location>
    <ligand>
        <name>Zn(2+)</name>
        <dbReference type="ChEBI" id="CHEBI:29105"/>
        <label>2</label>
        <note>catalytic</note>
    </ligand>
</feature>
<evidence type="ECO:0000259" key="6">
    <source>
        <dbReference type="PROSITE" id="PS51891"/>
    </source>
</evidence>